<feature type="domain" description="JmjC" evidence="1">
    <location>
        <begin position="43"/>
        <end position="203"/>
    </location>
</feature>
<dbReference type="Gene3D" id="2.60.120.10">
    <property type="entry name" value="Jelly Rolls"/>
    <property type="match status" value="1"/>
</dbReference>
<dbReference type="Pfam" id="PF13621">
    <property type="entry name" value="Cupin_8"/>
    <property type="match status" value="1"/>
</dbReference>
<dbReference type="PROSITE" id="PS51184">
    <property type="entry name" value="JMJC"/>
    <property type="match status" value="1"/>
</dbReference>
<reference evidence="2" key="1">
    <citation type="submission" date="2021-01" db="EMBL/GenBank/DDBJ databases">
        <authorList>
            <person name="Corre E."/>
            <person name="Pelletier E."/>
            <person name="Niang G."/>
            <person name="Scheremetjew M."/>
            <person name="Finn R."/>
            <person name="Kale V."/>
            <person name="Holt S."/>
            <person name="Cochrane G."/>
            <person name="Meng A."/>
            <person name="Brown T."/>
            <person name="Cohen L."/>
        </authorList>
    </citation>
    <scope>NUCLEOTIDE SEQUENCE</scope>
    <source>
        <strain evidence="2">UTEX LB 985</strain>
    </source>
</reference>
<dbReference type="AlphaFoldDB" id="A0A7S2JGG2"/>
<protein>
    <recommendedName>
        <fullName evidence="1">JmjC domain-containing protein</fullName>
    </recommendedName>
</protein>
<dbReference type="InterPro" id="IPR041667">
    <property type="entry name" value="Cupin_8"/>
</dbReference>
<dbReference type="SMART" id="SM00558">
    <property type="entry name" value="JmjC"/>
    <property type="match status" value="1"/>
</dbReference>
<dbReference type="InterPro" id="IPR014710">
    <property type="entry name" value="RmlC-like_jellyroll"/>
</dbReference>
<dbReference type="EMBL" id="HBGU01079925">
    <property type="protein sequence ID" value="CAD9547156.1"/>
    <property type="molecule type" value="Transcribed_RNA"/>
</dbReference>
<dbReference type="InterPro" id="IPR003347">
    <property type="entry name" value="JmjC_dom"/>
</dbReference>
<dbReference type="SUPFAM" id="SSF51197">
    <property type="entry name" value="Clavaminate synthase-like"/>
    <property type="match status" value="1"/>
</dbReference>
<accession>A0A7S2JGG2</accession>
<name>A0A7S2JGG2_9EUKA</name>
<sequence length="235" mass="26641">MTNKKPAVDMPFGEYADRLTDPSALLYARAMPDIHDVWAKEIDLHWLANQVLQLPFGYEFTRLTAGDMRLPLAFVGGKHVWTQVHCDVGTSAFLMIEGRKRWVLYPPSQSQYMYPYGQYRNVAYNAGLDVFAPNMSQTPLFAKARGYEVTLEPGDVLIFPSFWWHGVQNLDEHTLGIDVPMIDIAGSWRRNMPLLLHSLLNPYVLADSISAVRNGGSLRGVFFAGYRKEGQKRGE</sequence>
<evidence type="ECO:0000259" key="1">
    <source>
        <dbReference type="PROSITE" id="PS51184"/>
    </source>
</evidence>
<organism evidence="2">
    <name type="scientific">Haptolina brevifila</name>
    <dbReference type="NCBI Taxonomy" id="156173"/>
    <lineage>
        <taxon>Eukaryota</taxon>
        <taxon>Haptista</taxon>
        <taxon>Haptophyta</taxon>
        <taxon>Prymnesiophyceae</taxon>
        <taxon>Prymnesiales</taxon>
        <taxon>Prymnesiaceae</taxon>
        <taxon>Haptolina</taxon>
    </lineage>
</organism>
<proteinExistence type="predicted"/>
<dbReference type="PANTHER" id="PTHR12461:SF105">
    <property type="entry name" value="HYPOXIA-INDUCIBLE FACTOR 1-ALPHA INHIBITOR"/>
    <property type="match status" value="1"/>
</dbReference>
<gene>
    <name evidence="2" type="ORF">CBRE1094_LOCUS43626</name>
</gene>
<evidence type="ECO:0000313" key="2">
    <source>
        <dbReference type="EMBL" id="CAD9547156.1"/>
    </source>
</evidence>
<dbReference type="PANTHER" id="PTHR12461">
    <property type="entry name" value="HYPOXIA-INDUCIBLE FACTOR 1 ALPHA INHIBITOR-RELATED"/>
    <property type="match status" value="1"/>
</dbReference>